<accession>A0ABR2JC60</accession>
<reference evidence="2 3" key="1">
    <citation type="submission" date="2024-04" db="EMBL/GenBank/DDBJ databases">
        <title>Tritrichomonas musculus Genome.</title>
        <authorList>
            <person name="Alves-Ferreira E."/>
            <person name="Grigg M."/>
            <person name="Lorenzi H."/>
            <person name="Galac M."/>
        </authorList>
    </citation>
    <scope>NUCLEOTIDE SEQUENCE [LARGE SCALE GENOMIC DNA]</scope>
    <source>
        <strain evidence="2 3">EAF2021</strain>
    </source>
</reference>
<protein>
    <submittedName>
        <fullName evidence="2">Uncharacterized protein</fullName>
    </submittedName>
</protein>
<evidence type="ECO:0000256" key="1">
    <source>
        <dbReference type="SAM" id="MobiDB-lite"/>
    </source>
</evidence>
<dbReference type="EMBL" id="JAPFFF010000012">
    <property type="protein sequence ID" value="KAK8875428.1"/>
    <property type="molecule type" value="Genomic_DNA"/>
</dbReference>
<organism evidence="2 3">
    <name type="scientific">Tritrichomonas musculus</name>
    <dbReference type="NCBI Taxonomy" id="1915356"/>
    <lineage>
        <taxon>Eukaryota</taxon>
        <taxon>Metamonada</taxon>
        <taxon>Parabasalia</taxon>
        <taxon>Tritrichomonadida</taxon>
        <taxon>Tritrichomonadidae</taxon>
        <taxon>Tritrichomonas</taxon>
    </lineage>
</organism>
<feature type="region of interest" description="Disordered" evidence="1">
    <location>
        <begin position="29"/>
        <end position="59"/>
    </location>
</feature>
<comment type="caution">
    <text evidence="2">The sequence shown here is derived from an EMBL/GenBank/DDBJ whole genome shotgun (WGS) entry which is preliminary data.</text>
</comment>
<keyword evidence="3" id="KW-1185">Reference proteome</keyword>
<proteinExistence type="predicted"/>
<dbReference type="Proteomes" id="UP001470230">
    <property type="component" value="Unassembled WGS sequence"/>
</dbReference>
<evidence type="ECO:0000313" key="3">
    <source>
        <dbReference type="Proteomes" id="UP001470230"/>
    </source>
</evidence>
<name>A0ABR2JC60_9EUKA</name>
<evidence type="ECO:0000313" key="2">
    <source>
        <dbReference type="EMBL" id="KAK8875428.1"/>
    </source>
</evidence>
<sequence length="92" mass="10045">MSASVTLFGSEDGGNSDQDNNAAYEKALQQNSNPNVQQYYQLPDGQSSAPLSETSQGSYQLSAYPPEEMSIKVNNDEVMKDIKNKSKCCLIC</sequence>
<gene>
    <name evidence="2" type="ORF">M9Y10_005593</name>
</gene>
<feature type="region of interest" description="Disordered" evidence="1">
    <location>
        <begin position="1"/>
        <end position="20"/>
    </location>
</feature>